<sequence>MTKPVDFDDPQAKAVLRDLILEISAIQNLTGDDSVPRLLKRLYHDQLCGVNPAVFDTSLHVAERIGAYLIGANDARFGVAMANRYGFMLGPEAAHRYDVMKFPGDIRLDLIGEVRDDFIRYLRNIGGVPKNTAITVPMDGVNHLNIYSRSRVVLGRKISNFWQDEQPFRTQHGEFATLEGYYHVLRLIDYAYTQHDLAYSVESDMYLLDVLIRRYPGIHRLIHMDGLEAIAYGRKIKSEVYGGTAYKPGAFSPHIERCFVWAMAGKFHQVKMGDGTPCGVRVAELVHAHVPLLHYYVKHDGPKTPAFAEWLPNICQWLGENIDPFDNDFDVAALQQKVLSEYEPIG</sequence>
<organism evidence="1 2">
    <name type="scientific">Erwinia phage vB_EamM_Kwan</name>
    <dbReference type="NCBI Taxonomy" id="1883374"/>
    <lineage>
        <taxon>Viruses</taxon>
        <taxon>Duplodnaviria</taxon>
        <taxon>Heunggongvirae</taxon>
        <taxon>Uroviricota</taxon>
        <taxon>Caudoviricetes</taxon>
        <taxon>Chimalliviridae</taxon>
        <taxon>Wellingtonvirus</taxon>
        <taxon>Wellingtonvirus wellington</taxon>
    </lineage>
</organism>
<accession>A0A1B2IEF6</accession>
<name>A0A1B2IEF6_9CAUD</name>
<dbReference type="GeneID" id="29062096"/>
<dbReference type="OrthoDB" id="8816at10239"/>
<dbReference type="RefSeq" id="YP_009278857.1">
    <property type="nucleotide sequence ID" value="NC_031010.1"/>
</dbReference>
<dbReference type="KEGG" id="vg:29062096"/>
<reference evidence="1 2" key="1">
    <citation type="submission" date="2016-06" db="EMBL/GenBank/DDBJ databases">
        <authorList>
            <person name="Kjaerup R.B."/>
            <person name="Dalgaard T.S."/>
            <person name="Juul-Madsen H.R."/>
        </authorList>
    </citation>
    <scope>NUCLEOTIDE SEQUENCE [LARGE SCALE GENOMIC DNA]</scope>
</reference>
<evidence type="ECO:0000313" key="2">
    <source>
        <dbReference type="Proteomes" id="UP000202923"/>
    </source>
</evidence>
<protein>
    <submittedName>
        <fullName evidence="1">Uncharacterized protein</fullName>
    </submittedName>
</protein>
<dbReference type="Proteomes" id="UP000202923">
    <property type="component" value="Genome"/>
</dbReference>
<evidence type="ECO:0000313" key="1">
    <source>
        <dbReference type="EMBL" id="ANZ49604.1"/>
    </source>
</evidence>
<dbReference type="EMBL" id="KX397369">
    <property type="protein sequence ID" value="ANZ49604.1"/>
    <property type="molecule type" value="Genomic_DNA"/>
</dbReference>
<gene>
    <name evidence="1" type="ORF">KWAN_252</name>
</gene>
<proteinExistence type="predicted"/>